<reference evidence="3" key="1">
    <citation type="journal article" date="2019" name="Int. J. Syst. Evol. Microbiol.">
        <title>The Global Catalogue of Microorganisms (GCM) 10K type strain sequencing project: providing services to taxonomists for standard genome sequencing and annotation.</title>
        <authorList>
            <consortium name="The Broad Institute Genomics Platform"/>
            <consortium name="The Broad Institute Genome Sequencing Center for Infectious Disease"/>
            <person name="Wu L."/>
            <person name="Ma J."/>
        </authorList>
    </citation>
    <scope>NUCLEOTIDE SEQUENCE [LARGE SCALE GENOMIC DNA]</scope>
    <source>
        <strain evidence="3">JCM 17027</strain>
    </source>
</reference>
<feature type="compositionally biased region" description="Basic and acidic residues" evidence="1">
    <location>
        <begin position="58"/>
        <end position="73"/>
    </location>
</feature>
<keyword evidence="3" id="KW-1185">Reference proteome</keyword>
<gene>
    <name evidence="2" type="ORF">GCM10022384_18660</name>
</gene>
<feature type="region of interest" description="Disordered" evidence="1">
    <location>
        <begin position="50"/>
        <end position="79"/>
    </location>
</feature>
<comment type="caution">
    <text evidence="2">The sequence shown here is derived from an EMBL/GenBank/DDBJ whole genome shotgun (WGS) entry which is preliminary data.</text>
</comment>
<proteinExistence type="predicted"/>
<evidence type="ECO:0000313" key="3">
    <source>
        <dbReference type="Proteomes" id="UP001500034"/>
    </source>
</evidence>
<evidence type="ECO:0000313" key="2">
    <source>
        <dbReference type="EMBL" id="GAA3967480.1"/>
    </source>
</evidence>
<sequence>MWTFVRTSFSTLYTYEEVLDEVQVQGMTNSDLRNLSHSTVQHTFEVIADNAPFGRPTPPKEGRYGLVSRRGEDGASAGE</sequence>
<dbReference type="EMBL" id="BAABCQ010000025">
    <property type="protein sequence ID" value="GAA3967480.1"/>
    <property type="molecule type" value="Genomic_DNA"/>
</dbReference>
<name>A0ABP7PL59_9ACTN</name>
<dbReference type="Proteomes" id="UP001500034">
    <property type="component" value="Unassembled WGS sequence"/>
</dbReference>
<protein>
    <submittedName>
        <fullName evidence="2">Uncharacterized protein</fullName>
    </submittedName>
</protein>
<evidence type="ECO:0000256" key="1">
    <source>
        <dbReference type="SAM" id="MobiDB-lite"/>
    </source>
</evidence>
<accession>A0ABP7PL59</accession>
<organism evidence="2 3">
    <name type="scientific">Streptomyces marokkonensis</name>
    <dbReference type="NCBI Taxonomy" id="324855"/>
    <lineage>
        <taxon>Bacteria</taxon>
        <taxon>Bacillati</taxon>
        <taxon>Actinomycetota</taxon>
        <taxon>Actinomycetes</taxon>
        <taxon>Kitasatosporales</taxon>
        <taxon>Streptomycetaceae</taxon>
        <taxon>Streptomyces</taxon>
    </lineage>
</organism>